<proteinExistence type="predicted"/>
<evidence type="ECO:0000313" key="2">
    <source>
        <dbReference type="Proteomes" id="UP001152747"/>
    </source>
</evidence>
<name>A0A9P1I8E9_9PELO</name>
<dbReference type="Proteomes" id="UP001152747">
    <property type="component" value="Unassembled WGS sequence"/>
</dbReference>
<keyword evidence="2" id="KW-1185">Reference proteome</keyword>
<sequence>MTNIDFNFKELENYMDLIFQSGKCWGKWNMVENGSITFEKLGFQEDIKAECCPSHLTLFITPYNSSENSQSLMGIIWLGQQVLFTKKAQFHDLCQIIIKRYQLHSELFESIDDTTTSLSFMSNKNDNETFVPETLADISATVRGKRQHSYSSSSSCSLNNTSKNDGHKLDELELQLNSISFKTHEEIEPKTITLDEELILLTEDEEEDAEVEENIDQPRFYNDLMHSEKNVETMFIEKHKEPAMVEEFRKFLKMPKATIEQKFAVISELKKANPNLVYLNDTKLKKKLGSSLHNTVCNLWKIEEDEELKKVMTELPPEHFISVHLSREFSIMYNARKKKDILYWINKFDDETKSEDIKRMIVAEKAKNKKKKN</sequence>
<organism evidence="1 2">
    <name type="scientific">Caenorhabditis angaria</name>
    <dbReference type="NCBI Taxonomy" id="860376"/>
    <lineage>
        <taxon>Eukaryota</taxon>
        <taxon>Metazoa</taxon>
        <taxon>Ecdysozoa</taxon>
        <taxon>Nematoda</taxon>
        <taxon>Chromadorea</taxon>
        <taxon>Rhabditida</taxon>
        <taxon>Rhabditina</taxon>
        <taxon>Rhabditomorpha</taxon>
        <taxon>Rhabditoidea</taxon>
        <taxon>Rhabditidae</taxon>
        <taxon>Peloderinae</taxon>
        <taxon>Caenorhabditis</taxon>
    </lineage>
</organism>
<reference evidence="1" key="1">
    <citation type="submission" date="2022-11" db="EMBL/GenBank/DDBJ databases">
        <authorList>
            <person name="Kikuchi T."/>
        </authorList>
    </citation>
    <scope>NUCLEOTIDE SEQUENCE</scope>
    <source>
        <strain evidence="1">PS1010</strain>
    </source>
</reference>
<evidence type="ECO:0000313" key="1">
    <source>
        <dbReference type="EMBL" id="CAI5439978.1"/>
    </source>
</evidence>
<comment type="caution">
    <text evidence="1">The sequence shown here is derived from an EMBL/GenBank/DDBJ whole genome shotgun (WGS) entry which is preliminary data.</text>
</comment>
<dbReference type="AlphaFoldDB" id="A0A9P1I8E9"/>
<protein>
    <submittedName>
        <fullName evidence="1">Uncharacterized protein</fullName>
    </submittedName>
</protein>
<dbReference type="EMBL" id="CANHGI010000001">
    <property type="protein sequence ID" value="CAI5439978.1"/>
    <property type="molecule type" value="Genomic_DNA"/>
</dbReference>
<gene>
    <name evidence="1" type="ORF">CAMP_LOCUS2615</name>
</gene>
<accession>A0A9P1I8E9</accession>